<sequence>MSDRPSDPEALERYIERNVEELARTVDEVVDRVHPRNVARRGADRLKEEAGHVARALGGTAGRSGGADDDAEGGIDKRVLLAGVGAAVAVTALVLWSRRRRRR</sequence>
<name>A0A543IKG9_9ACTN</name>
<feature type="transmembrane region" description="Helical" evidence="1">
    <location>
        <begin position="79"/>
        <end position="97"/>
    </location>
</feature>
<keyword evidence="1" id="KW-0812">Transmembrane</keyword>
<dbReference type="Proteomes" id="UP000316706">
    <property type="component" value="Unassembled WGS sequence"/>
</dbReference>
<proteinExistence type="predicted"/>
<accession>A0A543IKG9</accession>
<evidence type="ECO:0000313" key="2">
    <source>
        <dbReference type="EMBL" id="TQM71066.1"/>
    </source>
</evidence>
<organism evidence="2 3">
    <name type="scientific">Actinomadura hallensis</name>
    <dbReference type="NCBI Taxonomy" id="337895"/>
    <lineage>
        <taxon>Bacteria</taxon>
        <taxon>Bacillati</taxon>
        <taxon>Actinomycetota</taxon>
        <taxon>Actinomycetes</taxon>
        <taxon>Streptosporangiales</taxon>
        <taxon>Thermomonosporaceae</taxon>
        <taxon>Actinomadura</taxon>
    </lineage>
</organism>
<keyword evidence="1" id="KW-0472">Membrane</keyword>
<protein>
    <submittedName>
        <fullName evidence="2">Uncharacterized protein DUF3618</fullName>
    </submittedName>
</protein>
<comment type="caution">
    <text evidence="2">The sequence shown here is derived from an EMBL/GenBank/DDBJ whole genome shotgun (WGS) entry which is preliminary data.</text>
</comment>
<dbReference type="EMBL" id="VFPO01000001">
    <property type="protein sequence ID" value="TQM71066.1"/>
    <property type="molecule type" value="Genomic_DNA"/>
</dbReference>
<dbReference type="OrthoDB" id="3218417at2"/>
<dbReference type="Pfam" id="PF12277">
    <property type="entry name" value="DUF3618"/>
    <property type="match status" value="1"/>
</dbReference>
<dbReference type="InterPro" id="IPR022062">
    <property type="entry name" value="DUF3618"/>
</dbReference>
<evidence type="ECO:0000313" key="3">
    <source>
        <dbReference type="Proteomes" id="UP000316706"/>
    </source>
</evidence>
<evidence type="ECO:0000256" key="1">
    <source>
        <dbReference type="SAM" id="Phobius"/>
    </source>
</evidence>
<dbReference type="RefSeq" id="WP_141972355.1">
    <property type="nucleotide sequence ID" value="NZ_VFPO01000001.1"/>
</dbReference>
<keyword evidence="3" id="KW-1185">Reference proteome</keyword>
<reference evidence="2 3" key="1">
    <citation type="submission" date="2019-06" db="EMBL/GenBank/DDBJ databases">
        <title>Sequencing the genomes of 1000 actinobacteria strains.</title>
        <authorList>
            <person name="Klenk H.-P."/>
        </authorList>
    </citation>
    <scope>NUCLEOTIDE SEQUENCE [LARGE SCALE GENOMIC DNA]</scope>
    <source>
        <strain evidence="2 3">DSM 45043</strain>
    </source>
</reference>
<gene>
    <name evidence="2" type="ORF">FHX41_4816</name>
</gene>
<dbReference type="AlphaFoldDB" id="A0A543IKG9"/>
<keyword evidence="1" id="KW-1133">Transmembrane helix</keyword>